<organism evidence="2 3">
    <name type="scientific">Paramecium octaurelia</name>
    <dbReference type="NCBI Taxonomy" id="43137"/>
    <lineage>
        <taxon>Eukaryota</taxon>
        <taxon>Sar</taxon>
        <taxon>Alveolata</taxon>
        <taxon>Ciliophora</taxon>
        <taxon>Intramacronucleata</taxon>
        <taxon>Oligohymenophorea</taxon>
        <taxon>Peniculida</taxon>
        <taxon>Parameciidae</taxon>
        <taxon>Paramecium</taxon>
    </lineage>
</organism>
<evidence type="ECO:0000313" key="3">
    <source>
        <dbReference type="Proteomes" id="UP000683925"/>
    </source>
</evidence>
<dbReference type="Proteomes" id="UP000683925">
    <property type="component" value="Unassembled WGS sequence"/>
</dbReference>
<name>A0A8S1YFI0_PAROT</name>
<feature type="chain" id="PRO_5035933037" description="TNFR-Cys domain-containing protein" evidence="1">
    <location>
        <begin position="19"/>
        <end position="251"/>
    </location>
</feature>
<dbReference type="AlphaFoldDB" id="A0A8S1YFI0"/>
<keyword evidence="3" id="KW-1185">Reference proteome</keyword>
<sequence>MTFFKYLINMWLIQVCLGFRSFAAQFNKAIFQKQCPPSLQYFPGIYPHLCAGIGKVCVGTTELIVKVSSNGRETLCNPQVQSYEFGPNTNSHLFFGKYPYTLIYSYDQDGNVVFSTESIPSLSNHGCLIGQKYQDIYKCQYCSWSGYGENCSQSFAVPKCGSNCKTCDPTNSFCDSCDDGQSPSKCQATHKVCQKVGGVYSFSECKDGYELQNGQCVACPTNCKTCFEGDCQICTWPYVLKDLNVCVTRCA</sequence>
<comment type="caution">
    <text evidence="2">The sequence shown here is derived from an EMBL/GenBank/DDBJ whole genome shotgun (WGS) entry which is preliminary data.</text>
</comment>
<evidence type="ECO:0000313" key="2">
    <source>
        <dbReference type="EMBL" id="CAD8211597.1"/>
    </source>
</evidence>
<accession>A0A8S1YFI0</accession>
<proteinExistence type="predicted"/>
<evidence type="ECO:0000256" key="1">
    <source>
        <dbReference type="SAM" id="SignalP"/>
    </source>
</evidence>
<keyword evidence="1" id="KW-0732">Signal</keyword>
<dbReference type="EMBL" id="CAJJDP010000156">
    <property type="protein sequence ID" value="CAD8211597.1"/>
    <property type="molecule type" value="Genomic_DNA"/>
</dbReference>
<reference evidence="2" key="1">
    <citation type="submission" date="2021-01" db="EMBL/GenBank/DDBJ databases">
        <authorList>
            <consortium name="Genoscope - CEA"/>
            <person name="William W."/>
        </authorList>
    </citation>
    <scope>NUCLEOTIDE SEQUENCE</scope>
</reference>
<evidence type="ECO:0008006" key="4">
    <source>
        <dbReference type="Google" id="ProtNLM"/>
    </source>
</evidence>
<gene>
    <name evidence="2" type="ORF">POCTA_138.1.T1540155</name>
</gene>
<protein>
    <recommendedName>
        <fullName evidence="4">TNFR-Cys domain-containing protein</fullName>
    </recommendedName>
</protein>
<feature type="signal peptide" evidence="1">
    <location>
        <begin position="1"/>
        <end position="18"/>
    </location>
</feature>